<keyword evidence="9" id="KW-1185">Reference proteome</keyword>
<evidence type="ECO:0000256" key="6">
    <source>
        <dbReference type="ARBA" id="ARBA00022918"/>
    </source>
</evidence>
<accession>A0AAV3YLG6</accession>
<dbReference type="InterPro" id="IPR043128">
    <property type="entry name" value="Rev_trsase/Diguanyl_cyclase"/>
</dbReference>
<dbReference type="InterPro" id="IPR043502">
    <property type="entry name" value="DNA/RNA_pol_sf"/>
</dbReference>
<sequence length="217" mass="24846">MVSSGTLVPAQKKMDKILQLSVPVKKKEVRSFLGLVNYYRHFIANFASMSALLSDLLCKGTPEKVQWTPRCDQSLAEIKRLFSSPPILIIPDMQEMFIVRSDASDFGIGTVLLQDREEILMLCRYASRKLLSRESRYSAIEREALALVFVVAQFQRYLIFKHFILQTDHKPLSYLRAGSPKNARLMRWALALQEFSFQVVHIPGSENVHPDVLSRLC</sequence>
<evidence type="ECO:0000256" key="5">
    <source>
        <dbReference type="ARBA" id="ARBA00022801"/>
    </source>
</evidence>
<comment type="caution">
    <text evidence="8">The sequence shown here is derived from an EMBL/GenBank/DDBJ whole genome shotgun (WGS) entry which is preliminary data.</text>
</comment>
<dbReference type="PANTHER" id="PTHR37984:SF5">
    <property type="entry name" value="PROTEIN NYNRIN-LIKE"/>
    <property type="match status" value="1"/>
</dbReference>
<dbReference type="Pfam" id="PF17917">
    <property type="entry name" value="RT_RNaseH"/>
    <property type="match status" value="1"/>
</dbReference>
<dbReference type="Proteomes" id="UP000735302">
    <property type="component" value="Unassembled WGS sequence"/>
</dbReference>
<dbReference type="GO" id="GO:0004519">
    <property type="term" value="F:endonuclease activity"/>
    <property type="evidence" value="ECO:0007669"/>
    <property type="project" value="UniProtKB-KW"/>
</dbReference>
<name>A0AAV3YLG6_9GAST</name>
<evidence type="ECO:0000313" key="8">
    <source>
        <dbReference type="EMBL" id="GFN83878.1"/>
    </source>
</evidence>
<keyword evidence="6 8" id="KW-0695">RNA-directed DNA polymerase</keyword>
<keyword evidence="1" id="KW-0808">Transferase</keyword>
<evidence type="ECO:0000313" key="9">
    <source>
        <dbReference type="Proteomes" id="UP000735302"/>
    </source>
</evidence>
<dbReference type="GO" id="GO:0003964">
    <property type="term" value="F:RNA-directed DNA polymerase activity"/>
    <property type="evidence" value="ECO:0007669"/>
    <property type="project" value="UniProtKB-KW"/>
</dbReference>
<keyword evidence="5" id="KW-0378">Hydrolase</keyword>
<reference evidence="8 9" key="1">
    <citation type="journal article" date="2021" name="Elife">
        <title>Chloroplast acquisition without the gene transfer in kleptoplastic sea slugs, Plakobranchus ocellatus.</title>
        <authorList>
            <person name="Maeda T."/>
            <person name="Takahashi S."/>
            <person name="Yoshida T."/>
            <person name="Shimamura S."/>
            <person name="Takaki Y."/>
            <person name="Nagai Y."/>
            <person name="Toyoda A."/>
            <person name="Suzuki Y."/>
            <person name="Arimoto A."/>
            <person name="Ishii H."/>
            <person name="Satoh N."/>
            <person name="Nishiyama T."/>
            <person name="Hasebe M."/>
            <person name="Maruyama T."/>
            <person name="Minagawa J."/>
            <person name="Obokata J."/>
            <person name="Shigenobu S."/>
        </authorList>
    </citation>
    <scope>NUCLEOTIDE SEQUENCE [LARGE SCALE GENOMIC DNA]</scope>
</reference>
<dbReference type="PANTHER" id="PTHR37984">
    <property type="entry name" value="PROTEIN CBG26694"/>
    <property type="match status" value="1"/>
</dbReference>
<keyword evidence="3" id="KW-0540">Nuclease</keyword>
<dbReference type="CDD" id="cd09274">
    <property type="entry name" value="RNase_HI_RT_Ty3"/>
    <property type="match status" value="1"/>
</dbReference>
<gene>
    <name evidence="8" type="ORF">PoB_001038400</name>
</gene>
<dbReference type="FunFam" id="3.10.20.370:FF:000001">
    <property type="entry name" value="Retrovirus-related Pol polyprotein from transposon 17.6-like protein"/>
    <property type="match status" value="1"/>
</dbReference>
<keyword evidence="4" id="KW-0255">Endonuclease</keyword>
<dbReference type="GO" id="GO:0016787">
    <property type="term" value="F:hydrolase activity"/>
    <property type="evidence" value="ECO:0007669"/>
    <property type="project" value="UniProtKB-KW"/>
</dbReference>
<evidence type="ECO:0000256" key="2">
    <source>
        <dbReference type="ARBA" id="ARBA00022695"/>
    </source>
</evidence>
<dbReference type="AlphaFoldDB" id="A0AAV3YLG6"/>
<dbReference type="EMBL" id="BLXT01001244">
    <property type="protein sequence ID" value="GFN83878.1"/>
    <property type="molecule type" value="Genomic_DNA"/>
</dbReference>
<dbReference type="InterPro" id="IPR050951">
    <property type="entry name" value="Retrovirus_Pol_polyprotein"/>
</dbReference>
<organism evidence="8 9">
    <name type="scientific">Plakobranchus ocellatus</name>
    <dbReference type="NCBI Taxonomy" id="259542"/>
    <lineage>
        <taxon>Eukaryota</taxon>
        <taxon>Metazoa</taxon>
        <taxon>Spiralia</taxon>
        <taxon>Lophotrochozoa</taxon>
        <taxon>Mollusca</taxon>
        <taxon>Gastropoda</taxon>
        <taxon>Heterobranchia</taxon>
        <taxon>Euthyneura</taxon>
        <taxon>Panpulmonata</taxon>
        <taxon>Sacoglossa</taxon>
        <taxon>Placobranchoidea</taxon>
        <taxon>Plakobranchidae</taxon>
        <taxon>Plakobranchus</taxon>
    </lineage>
</organism>
<dbReference type="SUPFAM" id="SSF56672">
    <property type="entry name" value="DNA/RNA polymerases"/>
    <property type="match status" value="1"/>
</dbReference>
<keyword evidence="2" id="KW-0548">Nucleotidyltransferase</keyword>
<evidence type="ECO:0000256" key="3">
    <source>
        <dbReference type="ARBA" id="ARBA00022722"/>
    </source>
</evidence>
<feature type="domain" description="Reverse transcriptase RNase H-like" evidence="7">
    <location>
        <begin position="92"/>
        <end position="195"/>
    </location>
</feature>
<dbReference type="InterPro" id="IPR041373">
    <property type="entry name" value="RT_RNaseH"/>
</dbReference>
<dbReference type="FunFam" id="3.30.70.270:FF:000020">
    <property type="entry name" value="Transposon Tf2-6 polyprotein-like Protein"/>
    <property type="match status" value="1"/>
</dbReference>
<protein>
    <submittedName>
        <fullName evidence="8">Reverse transcriptase</fullName>
    </submittedName>
</protein>
<evidence type="ECO:0000259" key="7">
    <source>
        <dbReference type="Pfam" id="PF17917"/>
    </source>
</evidence>
<evidence type="ECO:0000256" key="4">
    <source>
        <dbReference type="ARBA" id="ARBA00022759"/>
    </source>
</evidence>
<proteinExistence type="predicted"/>
<dbReference type="Gene3D" id="3.30.70.270">
    <property type="match status" value="1"/>
</dbReference>
<evidence type="ECO:0000256" key="1">
    <source>
        <dbReference type="ARBA" id="ARBA00022679"/>
    </source>
</evidence>